<evidence type="ECO:0000313" key="2">
    <source>
        <dbReference type="EMBL" id="GIN56603.1"/>
    </source>
</evidence>
<dbReference type="InterPro" id="IPR027417">
    <property type="entry name" value="P-loop_NTPase"/>
</dbReference>
<name>A0ABQ4KF54_9BACI</name>
<proteinExistence type="predicted"/>
<dbReference type="EMBL" id="BORB01000005">
    <property type="protein sequence ID" value="GIN56603.1"/>
    <property type="molecule type" value="Genomic_DNA"/>
</dbReference>
<dbReference type="PANTHER" id="PTHR40072">
    <property type="entry name" value="MOLYBDOPTERIN-GUANINE DINUCLEOTIDE BIOSYNTHESIS ADAPTER PROTEIN-RELATED"/>
    <property type="match status" value="1"/>
</dbReference>
<dbReference type="SUPFAM" id="SSF52540">
    <property type="entry name" value="P-loop containing nucleoside triphosphate hydrolases"/>
    <property type="match status" value="1"/>
</dbReference>
<dbReference type="CDD" id="cd03116">
    <property type="entry name" value="MobB"/>
    <property type="match status" value="1"/>
</dbReference>
<gene>
    <name evidence="2" type="ORF">J8TS2_09220</name>
</gene>
<dbReference type="Pfam" id="PF03205">
    <property type="entry name" value="MobB"/>
    <property type="match status" value="1"/>
</dbReference>
<dbReference type="RefSeq" id="WP_212965622.1">
    <property type="nucleotide sequence ID" value="NZ_BORB01000005.1"/>
</dbReference>
<reference evidence="2 3" key="1">
    <citation type="submission" date="2021-03" db="EMBL/GenBank/DDBJ databases">
        <title>Antimicrobial resistance genes in bacteria isolated from Japanese honey, and their potential for conferring macrolide and lincosamide resistance in the American foulbrood pathogen Paenibacillus larvae.</title>
        <authorList>
            <person name="Okamoto M."/>
            <person name="Kumagai M."/>
            <person name="Kanamori H."/>
            <person name="Takamatsu D."/>
        </authorList>
    </citation>
    <scope>NUCLEOTIDE SEQUENCE [LARGE SCALE GENOMIC DNA]</scope>
    <source>
        <strain evidence="2 3">J8TS2</strain>
    </source>
</reference>
<accession>A0ABQ4KF54</accession>
<dbReference type="InterPro" id="IPR052539">
    <property type="entry name" value="MGD_biosynthesis_adapter"/>
</dbReference>
<feature type="domain" description="Molybdopterin-guanine dinucleotide biosynthesis protein B (MobB)" evidence="1">
    <location>
        <begin position="6"/>
        <end position="138"/>
    </location>
</feature>
<comment type="caution">
    <text evidence="2">The sequence shown here is derived from an EMBL/GenBank/DDBJ whole genome shotgun (WGS) entry which is preliminary data.</text>
</comment>
<dbReference type="Proteomes" id="UP000679950">
    <property type="component" value="Unassembled WGS sequence"/>
</dbReference>
<keyword evidence="3" id="KW-1185">Reference proteome</keyword>
<dbReference type="PANTHER" id="PTHR40072:SF1">
    <property type="entry name" value="MOLYBDOPTERIN-GUANINE DINUCLEOTIDE BIOSYNTHESIS ADAPTER PROTEIN"/>
    <property type="match status" value="1"/>
</dbReference>
<protein>
    <submittedName>
        <fullName evidence="2">Molybdopterin-guanine dinucleotide biosynthesis protein MobB</fullName>
    </submittedName>
</protein>
<sequence length="170" mass="19044">MDRIKIFQIVGFQNSGKTTLLGKLIAYGKKQGFRIGTIKHHGHGGPPEGTIQQKDSKKHLTAGALISAVEGDGILQLATQNSLWNLKEIVSIYQAFPIDLLLIEGYKKENFSKFVLIRNENDLEHLKDLSNIKAIISWIPIASLSKIPVYSIHNCDAFVKDFFSGYLFEE</sequence>
<evidence type="ECO:0000259" key="1">
    <source>
        <dbReference type="Pfam" id="PF03205"/>
    </source>
</evidence>
<evidence type="ECO:0000313" key="3">
    <source>
        <dbReference type="Proteomes" id="UP000679950"/>
    </source>
</evidence>
<dbReference type="InterPro" id="IPR004435">
    <property type="entry name" value="MobB_dom"/>
</dbReference>
<dbReference type="NCBIfam" id="TIGR00176">
    <property type="entry name" value="mobB"/>
    <property type="match status" value="1"/>
</dbReference>
<organism evidence="2 3">
    <name type="scientific">Lederbergia ruris</name>
    <dbReference type="NCBI Taxonomy" id="217495"/>
    <lineage>
        <taxon>Bacteria</taxon>
        <taxon>Bacillati</taxon>
        <taxon>Bacillota</taxon>
        <taxon>Bacilli</taxon>
        <taxon>Bacillales</taxon>
        <taxon>Bacillaceae</taxon>
        <taxon>Lederbergia</taxon>
    </lineage>
</organism>
<dbReference type="Gene3D" id="3.40.50.300">
    <property type="entry name" value="P-loop containing nucleotide triphosphate hydrolases"/>
    <property type="match status" value="1"/>
</dbReference>